<dbReference type="GO" id="GO:0006096">
    <property type="term" value="P:glycolytic process"/>
    <property type="evidence" value="ECO:0007669"/>
    <property type="project" value="InterPro"/>
</dbReference>
<dbReference type="SUPFAM" id="SSF53067">
    <property type="entry name" value="Actin-like ATPase domain"/>
    <property type="match status" value="1"/>
</dbReference>
<organism evidence="3">
    <name type="scientific">Coptotermes formosanus</name>
    <name type="common">Formosan subterranean termite</name>
    <dbReference type="NCBI Taxonomy" id="36987"/>
    <lineage>
        <taxon>Eukaryota</taxon>
        <taxon>Metazoa</taxon>
        <taxon>Ecdysozoa</taxon>
        <taxon>Arthropoda</taxon>
        <taxon>Hexapoda</taxon>
        <taxon>Insecta</taxon>
        <taxon>Pterygota</taxon>
        <taxon>Neoptera</taxon>
        <taxon>Polyneoptera</taxon>
        <taxon>Dictyoptera</taxon>
        <taxon>Blattodea</taxon>
        <taxon>Blattoidea</taxon>
        <taxon>Termitoidae</taxon>
        <taxon>Rhinotermitidae</taxon>
        <taxon>Coptotermes</taxon>
    </lineage>
</organism>
<dbReference type="Gene3D" id="3.40.367.20">
    <property type="match status" value="1"/>
</dbReference>
<reference evidence="3" key="1">
    <citation type="submission" date="2013-03" db="EMBL/GenBank/DDBJ databases">
        <title>Immune-Related transcriptome of Coptotermes formosanus Shiraki workers: the defense mechanism.</title>
        <authorList>
            <person name="Hussain A."/>
            <person name="Li Y.F."/>
            <person name="Wen S.Y."/>
        </authorList>
    </citation>
    <scope>NUCLEOTIDE SEQUENCE</scope>
</reference>
<dbReference type="InterPro" id="IPR043129">
    <property type="entry name" value="ATPase_NBD"/>
</dbReference>
<dbReference type="GO" id="GO:0005524">
    <property type="term" value="F:ATP binding"/>
    <property type="evidence" value="ECO:0007669"/>
    <property type="project" value="InterPro"/>
</dbReference>
<dbReference type="GO" id="GO:0004340">
    <property type="term" value="F:glucokinase activity"/>
    <property type="evidence" value="ECO:0007669"/>
    <property type="project" value="InterPro"/>
</dbReference>
<dbReference type="Pfam" id="PF02685">
    <property type="entry name" value="Glucokinase"/>
    <property type="match status" value="1"/>
</dbReference>
<keyword evidence="2 3" id="KW-0418">Kinase</keyword>
<name>R4UX31_COPFO</name>
<dbReference type="PANTHER" id="PTHR47450">
    <property type="entry name" value="GLUCOKINASE"/>
    <property type="match status" value="1"/>
</dbReference>
<proteinExistence type="evidence at transcript level"/>
<protein>
    <submittedName>
        <fullName evidence="3">Glucokinase 1</fullName>
    </submittedName>
</protein>
<evidence type="ECO:0000256" key="2">
    <source>
        <dbReference type="ARBA" id="ARBA00022777"/>
    </source>
</evidence>
<dbReference type="EMBL" id="KC741047">
    <property type="protein sequence ID" value="AGM32871.1"/>
    <property type="molecule type" value="mRNA"/>
</dbReference>
<dbReference type="PANTHER" id="PTHR47450:SF1">
    <property type="entry name" value="GLUCOKINASE"/>
    <property type="match status" value="1"/>
</dbReference>
<keyword evidence="1" id="KW-0808">Transferase</keyword>
<dbReference type="AlphaFoldDB" id="R4UX31"/>
<sequence>MIDAQMKGKLTSFFEPLWPDKTPKEPIISKTRTMLIDAGTGLGIALIERTPLLKLPYVFATELGHLQTSINMMESPQHDSEFHLTQYISDMMYDGKQAPEFEDIASGRGIPVVYQYYYNQITGKKIPLNEINAEEIASHAKNGDRIAYKTMLTHHQFLMRAAKAVVTSLSCENVLLALDNQVKNDWFVQREKDRLADEFFNFIRPDWMKKIHVYTQRKLQNFTLRGTVWLANTRLNKK</sequence>
<accession>R4UX31</accession>
<evidence type="ECO:0000256" key="1">
    <source>
        <dbReference type="ARBA" id="ARBA00022679"/>
    </source>
</evidence>
<dbReference type="GO" id="GO:0005536">
    <property type="term" value="F:D-glucose binding"/>
    <property type="evidence" value="ECO:0007669"/>
    <property type="project" value="InterPro"/>
</dbReference>
<evidence type="ECO:0000313" key="3">
    <source>
        <dbReference type="EMBL" id="AGM32871.1"/>
    </source>
</evidence>
<dbReference type="InterPro" id="IPR003836">
    <property type="entry name" value="Glucokinase"/>
</dbReference>